<dbReference type="PROSITE" id="PS50222">
    <property type="entry name" value="EF_HAND_2"/>
    <property type="match status" value="1"/>
</dbReference>
<feature type="compositionally biased region" description="Basic and acidic residues" evidence="7">
    <location>
        <begin position="57"/>
        <end position="69"/>
    </location>
</feature>
<keyword evidence="2" id="KW-0645">Protease</keyword>
<dbReference type="EMBL" id="SWLE01000003">
    <property type="protein sequence ID" value="TNN01240.1"/>
    <property type="molecule type" value="Genomic_DNA"/>
</dbReference>
<keyword evidence="3" id="KW-0479">Metal-binding</keyword>
<evidence type="ECO:0000256" key="1">
    <source>
        <dbReference type="ARBA" id="ARBA00007623"/>
    </source>
</evidence>
<comment type="similarity">
    <text evidence="1">Belongs to the peptidase C2 family.</text>
</comment>
<sequence>MSVSDFRQNFEIMEVCHQTEAFQSSSVQPWSCSMHHGSWVSSITAGGPPIGRKRQKPVHEHQTPHYSSRREVVLRSSLPPGRYIIIPSTSEPNQQGEFLLRVLTEKENLSNPADKPLPQDVSSLTERRFPHQAALPSLQATRQLFTKHCNKQQFCKPVHLYNLLTEAIQGGVLAGSEKFLVLEQCKSMVVLMDTQGIARLNWTEFQELWDKIRKWTDIFLVFDKNKTKRLEYQEVGPALKAAGIVVDDLIMQLVGLRYTEPDMTISYPGFLYLLLKLENMIFKFQGYDIVGMGSITVTYRQWLHMTMYN</sequence>
<evidence type="ECO:0000256" key="3">
    <source>
        <dbReference type="ARBA" id="ARBA00022723"/>
    </source>
</evidence>
<keyword evidence="10" id="KW-1185">Reference proteome</keyword>
<evidence type="ECO:0000256" key="4">
    <source>
        <dbReference type="ARBA" id="ARBA00022801"/>
    </source>
</evidence>
<keyword evidence="5" id="KW-0788">Thiol protease</keyword>
<dbReference type="SUPFAM" id="SSF47473">
    <property type="entry name" value="EF-hand"/>
    <property type="match status" value="1"/>
</dbReference>
<dbReference type="Gene3D" id="1.10.238.10">
    <property type="entry name" value="EF-hand"/>
    <property type="match status" value="1"/>
</dbReference>
<dbReference type="GO" id="GO:0006508">
    <property type="term" value="P:proteolysis"/>
    <property type="evidence" value="ECO:0007669"/>
    <property type="project" value="UniProtKB-KW"/>
</dbReference>
<evidence type="ECO:0000256" key="2">
    <source>
        <dbReference type="ARBA" id="ARBA00022670"/>
    </source>
</evidence>
<evidence type="ECO:0000313" key="9">
    <source>
        <dbReference type="EMBL" id="TNN01240.1"/>
    </source>
</evidence>
<dbReference type="InterPro" id="IPR022684">
    <property type="entry name" value="Calpain_cysteine_protease"/>
</dbReference>
<dbReference type="CDD" id="cd16195">
    <property type="entry name" value="EFh_PEF_CAPN13_14"/>
    <property type="match status" value="1"/>
</dbReference>
<evidence type="ECO:0000256" key="5">
    <source>
        <dbReference type="ARBA" id="ARBA00022807"/>
    </source>
</evidence>
<comment type="caution">
    <text evidence="9">The sequence shown here is derived from an EMBL/GenBank/DDBJ whole genome shotgun (WGS) entry which is preliminary data.</text>
</comment>
<gene>
    <name evidence="9" type="ORF">fugu_010622</name>
</gene>
<protein>
    <recommendedName>
        <fullName evidence="8">EF-hand domain-containing protein</fullName>
    </recommendedName>
</protein>
<dbReference type="InterPro" id="IPR011992">
    <property type="entry name" value="EF-hand-dom_pair"/>
</dbReference>
<evidence type="ECO:0000256" key="6">
    <source>
        <dbReference type="ARBA" id="ARBA00022837"/>
    </source>
</evidence>
<dbReference type="InterPro" id="IPR002048">
    <property type="entry name" value="EF_hand_dom"/>
</dbReference>
<dbReference type="InterPro" id="IPR036213">
    <property type="entry name" value="Calpain_III_sf"/>
</dbReference>
<evidence type="ECO:0000313" key="10">
    <source>
        <dbReference type="Proteomes" id="UP000516260"/>
    </source>
</evidence>
<dbReference type="InterPro" id="IPR022682">
    <property type="entry name" value="Calpain_domain_III"/>
</dbReference>
<keyword evidence="4" id="KW-0378">Hydrolase</keyword>
<dbReference type="FunFam" id="1.10.238.10:FF:000530">
    <property type="entry name" value="Zgc:85932"/>
    <property type="match status" value="1"/>
</dbReference>
<dbReference type="PROSITE" id="PS00018">
    <property type="entry name" value="EF_HAND_1"/>
    <property type="match status" value="1"/>
</dbReference>
<proteinExistence type="inferred from homology"/>
<dbReference type="GO" id="GO:0005509">
    <property type="term" value="F:calcium ion binding"/>
    <property type="evidence" value="ECO:0007669"/>
    <property type="project" value="InterPro"/>
</dbReference>
<dbReference type="Gene3D" id="2.60.120.380">
    <property type="match status" value="1"/>
</dbReference>
<dbReference type="SUPFAM" id="SSF49758">
    <property type="entry name" value="Calpain large subunit, middle domain (domain III)"/>
    <property type="match status" value="1"/>
</dbReference>
<dbReference type="GO" id="GO:0004198">
    <property type="term" value="F:calcium-dependent cysteine-type endopeptidase activity"/>
    <property type="evidence" value="ECO:0007669"/>
    <property type="project" value="InterPro"/>
</dbReference>
<organism evidence="9 10">
    <name type="scientific">Takifugu bimaculatus</name>
    <dbReference type="NCBI Taxonomy" id="433685"/>
    <lineage>
        <taxon>Eukaryota</taxon>
        <taxon>Metazoa</taxon>
        <taxon>Chordata</taxon>
        <taxon>Craniata</taxon>
        <taxon>Vertebrata</taxon>
        <taxon>Euteleostomi</taxon>
        <taxon>Actinopterygii</taxon>
        <taxon>Neopterygii</taxon>
        <taxon>Teleostei</taxon>
        <taxon>Neoteleostei</taxon>
        <taxon>Acanthomorphata</taxon>
        <taxon>Eupercaria</taxon>
        <taxon>Tetraodontiformes</taxon>
        <taxon>Tetradontoidea</taxon>
        <taxon>Tetraodontidae</taxon>
        <taxon>Takifugu</taxon>
    </lineage>
</organism>
<accession>A0A4Z2CAP1</accession>
<dbReference type="Proteomes" id="UP000516260">
    <property type="component" value="Chromosome 11"/>
</dbReference>
<reference evidence="9 10" key="1">
    <citation type="submission" date="2019-04" db="EMBL/GenBank/DDBJ databases">
        <title>The sequence and de novo assembly of Takifugu bimaculatus genome using PacBio and Hi-C technologies.</title>
        <authorList>
            <person name="Xu P."/>
            <person name="Liu B."/>
            <person name="Zhou Z."/>
        </authorList>
    </citation>
    <scope>NUCLEOTIDE SEQUENCE [LARGE SCALE GENOMIC DNA]</scope>
    <source>
        <strain evidence="9">TB-2018</strain>
        <tissue evidence="9">Muscle</tissue>
    </source>
</reference>
<keyword evidence="6" id="KW-0106">Calcium</keyword>
<dbReference type="AlphaFoldDB" id="A0A4Z2CAP1"/>
<dbReference type="PANTHER" id="PTHR10183:SF434">
    <property type="entry name" value="CALPAIN-3"/>
    <property type="match status" value="1"/>
</dbReference>
<evidence type="ECO:0000259" key="8">
    <source>
        <dbReference type="PROSITE" id="PS50222"/>
    </source>
</evidence>
<evidence type="ECO:0000256" key="7">
    <source>
        <dbReference type="SAM" id="MobiDB-lite"/>
    </source>
</evidence>
<dbReference type="GO" id="GO:0005737">
    <property type="term" value="C:cytoplasm"/>
    <property type="evidence" value="ECO:0007669"/>
    <property type="project" value="TreeGrafter"/>
</dbReference>
<dbReference type="InterPro" id="IPR018247">
    <property type="entry name" value="EF_Hand_1_Ca_BS"/>
</dbReference>
<feature type="region of interest" description="Disordered" evidence="7">
    <location>
        <begin position="47"/>
        <end position="69"/>
    </location>
</feature>
<feature type="domain" description="EF-hand" evidence="8">
    <location>
        <begin position="210"/>
        <end position="245"/>
    </location>
</feature>
<dbReference type="SMART" id="SM00720">
    <property type="entry name" value="calpain_III"/>
    <property type="match status" value="1"/>
</dbReference>
<dbReference type="Pfam" id="PF01067">
    <property type="entry name" value="Calpain_III"/>
    <property type="match status" value="1"/>
</dbReference>
<name>A0A4Z2CAP1_9TELE</name>
<dbReference type="InterPro" id="IPR022683">
    <property type="entry name" value="Calpain_III"/>
</dbReference>
<dbReference type="PANTHER" id="PTHR10183">
    <property type="entry name" value="CALPAIN"/>
    <property type="match status" value="1"/>
</dbReference>